<feature type="region of interest" description="Disordered" evidence="1">
    <location>
        <begin position="1"/>
        <end position="53"/>
    </location>
</feature>
<reference evidence="2" key="1">
    <citation type="journal article" date="2023" name="Microb. Genom.">
        <title>Mesoterricola silvestris gen. nov., sp. nov., Mesoterricola sediminis sp. nov., Geothrix oryzae sp. nov., Geothrix edaphica sp. nov., Geothrix rubra sp. nov., and Geothrix limicola sp. nov., six novel members of Acidobacteriota isolated from soils.</title>
        <authorList>
            <person name="Weisberg A.J."/>
            <person name="Pearce E."/>
            <person name="Kramer C.G."/>
            <person name="Chang J.H."/>
            <person name="Clarke C.R."/>
        </authorList>
    </citation>
    <scope>NUCLEOTIDE SEQUENCE</scope>
    <source>
        <strain evidence="2">ND06-05F</strain>
    </source>
</reference>
<evidence type="ECO:0000256" key="1">
    <source>
        <dbReference type="SAM" id="MobiDB-lite"/>
    </source>
</evidence>
<dbReference type="EMBL" id="JARAWN010000401">
    <property type="protein sequence ID" value="MDX3135403.1"/>
    <property type="molecule type" value="Genomic_DNA"/>
</dbReference>
<dbReference type="Proteomes" id="UP001273589">
    <property type="component" value="Unassembled WGS sequence"/>
</dbReference>
<accession>A0AAJ2UQ73</accession>
<organism evidence="2 3">
    <name type="scientific">Streptomyces europaeiscabiei</name>
    <dbReference type="NCBI Taxonomy" id="146819"/>
    <lineage>
        <taxon>Bacteria</taxon>
        <taxon>Bacillati</taxon>
        <taxon>Actinomycetota</taxon>
        <taxon>Actinomycetes</taxon>
        <taxon>Kitasatosporales</taxon>
        <taxon>Streptomycetaceae</taxon>
        <taxon>Streptomyces</taxon>
    </lineage>
</organism>
<proteinExistence type="predicted"/>
<dbReference type="AlphaFoldDB" id="A0AAJ2UQ73"/>
<name>A0AAJ2UQ73_9ACTN</name>
<evidence type="ECO:0000313" key="2">
    <source>
        <dbReference type="EMBL" id="MDX3135403.1"/>
    </source>
</evidence>
<gene>
    <name evidence="2" type="ORF">PV367_37700</name>
</gene>
<feature type="compositionally biased region" description="Acidic residues" evidence="1">
    <location>
        <begin position="21"/>
        <end position="33"/>
    </location>
</feature>
<evidence type="ECO:0000313" key="3">
    <source>
        <dbReference type="Proteomes" id="UP001273589"/>
    </source>
</evidence>
<dbReference type="RefSeq" id="WP_319697825.1">
    <property type="nucleotide sequence ID" value="NZ_JARAWN010000401.1"/>
</dbReference>
<protein>
    <submittedName>
        <fullName evidence="2">Uncharacterized protein</fullName>
    </submittedName>
</protein>
<comment type="caution">
    <text evidence="2">The sequence shown here is derived from an EMBL/GenBank/DDBJ whole genome shotgun (WGS) entry which is preliminary data.</text>
</comment>
<sequence length="53" mass="5827">MDEYDDVNECADVNVGVDKYEGEDGGGDEGEDEGERRDMGPPPAVWDRLAVPR</sequence>